<feature type="transmembrane region" description="Helical" evidence="1">
    <location>
        <begin position="6"/>
        <end position="27"/>
    </location>
</feature>
<dbReference type="AlphaFoldDB" id="A0A7Y0FMM0"/>
<evidence type="ECO:0000313" key="2">
    <source>
        <dbReference type="EMBL" id="NML66013.1"/>
    </source>
</evidence>
<accession>A0A7Y0FMM0</accession>
<dbReference type="RefSeq" id="WP_169531674.1">
    <property type="nucleotide sequence ID" value="NZ_JABBGH010000002.1"/>
</dbReference>
<organism evidence="2 3">
    <name type="scientific">Hymenobacter polaris</name>
    <dbReference type="NCBI Taxonomy" id="2682546"/>
    <lineage>
        <taxon>Bacteria</taxon>
        <taxon>Pseudomonadati</taxon>
        <taxon>Bacteroidota</taxon>
        <taxon>Cytophagia</taxon>
        <taxon>Cytophagales</taxon>
        <taxon>Hymenobacteraceae</taxon>
        <taxon>Hymenobacter</taxon>
    </lineage>
</organism>
<name>A0A7Y0FMM0_9BACT</name>
<dbReference type="EMBL" id="JABBGH010000002">
    <property type="protein sequence ID" value="NML66013.1"/>
    <property type="molecule type" value="Genomic_DNA"/>
</dbReference>
<keyword evidence="3" id="KW-1185">Reference proteome</keyword>
<reference evidence="2 3" key="1">
    <citation type="submission" date="2020-04" db="EMBL/GenBank/DDBJ databases">
        <title>Hymenobacter polaris sp. nov., isolated from Arctic soil.</title>
        <authorList>
            <person name="Dahal R.H."/>
        </authorList>
    </citation>
    <scope>NUCLEOTIDE SEQUENCE [LARGE SCALE GENOMIC DNA]</scope>
    <source>
        <strain evidence="2 3">RP-2-7</strain>
    </source>
</reference>
<feature type="transmembrane region" description="Helical" evidence="1">
    <location>
        <begin position="574"/>
        <end position="592"/>
    </location>
</feature>
<keyword evidence="1" id="KW-0812">Transmembrane</keyword>
<sequence length="596" mass="62855">MLTPDFIRYGLLAAAGLLGLGLLLAAWRRPNRRWRVARLLASVVAVAALWLLAYPPTRLVPARRNEAILLTAGYSPDTLWALRRQLGPAAPVWSYGLPTPPAGSRPLGSLLALAERQPALRQLHVLGQGLPAPDLPALGAVPVRWHSAAYPGIAAAYWPRQLVLGQVFEVEGTVGPVGAGAWLRLRGAGAGRDSVRVPAAGGAFRLRYRPRAAGLLLPTLVLRPATRPPVAEPLPVEVTDEQKPPVLLLAAAPGFEFKFLKNSLAAAGRAVALRTPVSRGLVQTEVVNQPAQALDHLTPALLARYPLAVADAAALAALPPAESQTLRAAVQGGRLGLVVLAGPGALPAAVPGRAAFSVQPGPADAAPTALAWPDAPAKLRAALPASLRPGAGLRPLVLAGPSQRPVVAAHRVGLGAVVVSVVPETFRWMLQGDSTGYRAYWSRLLAAALPPPAPAAAWQLAEAWPRRGYPLTLRLAAGRLPGPAEALRVRPLAGGPVAHLALAQDPRLPEWSTAPYWPGQAGWHEVRGPGAAIYHFFVFDSAAWRGPELAARARSQAARTGEAPASRYLVREPWPAGWLLALFVLAAGFLWLEEKL</sequence>
<dbReference type="Proteomes" id="UP000559626">
    <property type="component" value="Unassembled WGS sequence"/>
</dbReference>
<protein>
    <recommendedName>
        <fullName evidence="4">Aerotolerance regulator N-terminal domain-containing protein</fullName>
    </recommendedName>
</protein>
<keyword evidence="1" id="KW-0472">Membrane</keyword>
<proteinExistence type="predicted"/>
<keyword evidence="1" id="KW-1133">Transmembrane helix</keyword>
<dbReference type="Gene3D" id="3.40.50.880">
    <property type="match status" value="1"/>
</dbReference>
<dbReference type="InterPro" id="IPR029062">
    <property type="entry name" value="Class_I_gatase-like"/>
</dbReference>
<gene>
    <name evidence="2" type="ORF">HHL22_12440</name>
</gene>
<evidence type="ECO:0000256" key="1">
    <source>
        <dbReference type="SAM" id="Phobius"/>
    </source>
</evidence>
<feature type="transmembrane region" description="Helical" evidence="1">
    <location>
        <begin position="39"/>
        <end position="56"/>
    </location>
</feature>
<evidence type="ECO:0000313" key="3">
    <source>
        <dbReference type="Proteomes" id="UP000559626"/>
    </source>
</evidence>
<dbReference type="SUPFAM" id="SSF52317">
    <property type="entry name" value="Class I glutamine amidotransferase-like"/>
    <property type="match status" value="1"/>
</dbReference>
<evidence type="ECO:0008006" key="4">
    <source>
        <dbReference type="Google" id="ProtNLM"/>
    </source>
</evidence>
<comment type="caution">
    <text evidence="2">The sequence shown here is derived from an EMBL/GenBank/DDBJ whole genome shotgun (WGS) entry which is preliminary data.</text>
</comment>